<evidence type="ECO:0000313" key="3">
    <source>
        <dbReference type="EMBL" id="APE45283.1"/>
    </source>
</evidence>
<evidence type="ECO:0000256" key="1">
    <source>
        <dbReference type="SAM" id="MobiDB-lite"/>
    </source>
</evidence>
<accession>A0A1J0WLX7</accession>
<protein>
    <recommendedName>
        <fullName evidence="2">SPOR domain-containing protein</fullName>
    </recommendedName>
</protein>
<reference evidence="3 4" key="1">
    <citation type="submission" date="2016-11" db="EMBL/GenBank/DDBJ databases">
        <title>Complete genome sequence of Sulfitobacter sp. AM1-D1, a toxic bacteria associated with marine dinoflagellate Alexandrium minutum in East China Sea.</title>
        <authorList>
            <person name="Yang Q."/>
            <person name="Zhang X."/>
            <person name="Tian X."/>
        </authorList>
    </citation>
    <scope>NUCLEOTIDE SEQUENCE [LARGE SCALE GENOMIC DNA]</scope>
    <source>
        <strain evidence="3 4">AM1-D1</strain>
    </source>
</reference>
<dbReference type="STRING" id="1917485.BOO69_04275"/>
<proteinExistence type="predicted"/>
<feature type="compositionally biased region" description="Pro residues" evidence="1">
    <location>
        <begin position="98"/>
        <end position="114"/>
    </location>
</feature>
<dbReference type="InterPro" id="IPR007730">
    <property type="entry name" value="SPOR-like_dom"/>
</dbReference>
<feature type="region of interest" description="Disordered" evidence="1">
    <location>
        <begin position="96"/>
        <end position="133"/>
    </location>
</feature>
<sequence>MAASGGTFADRAVAQEQVPAEFPPASYKGKQYIDSQGCVFIRAGIDGNVTWIPRVTRSRKVVCGFKPTLAGQVASAAPAPSDAPAPVQITLNDAPVATPVPAPAPRRAAPPKPAPVVVRQTAPAPKPRPRVTPEPVVIAPAPVAPVQTATRVAGACPGASALSSQYLRGAPGVVVRCGPQAERIVASGGASRRGAVAVAADDIEITAHTRIVPKHVAQNRINTIDGVRVPKGYKEVWDDGRLNPHRAEQTLAGRSDMLLIWTQTVPRRLIDRRTGRDMTASVPLVYPYLDIVTQRRQLGEVTIVQRDGKLAKRIIRNAGTAKRKPVYSSRSAPQAAQPQASAKAPALAGKRFVQIGTYGNPANARRAAQTVARIGMAARIGKHNRGGTTYMTVQAGPFQSASALRNAVQQLRGAGYRDAFAR</sequence>
<dbReference type="Proteomes" id="UP000181897">
    <property type="component" value="Chromosome"/>
</dbReference>
<feature type="region of interest" description="Disordered" evidence="1">
    <location>
        <begin position="321"/>
        <end position="343"/>
    </location>
</feature>
<dbReference type="InterPro" id="IPR036680">
    <property type="entry name" value="SPOR-like_sf"/>
</dbReference>
<dbReference type="GO" id="GO:0042834">
    <property type="term" value="F:peptidoglycan binding"/>
    <property type="evidence" value="ECO:0007669"/>
    <property type="project" value="InterPro"/>
</dbReference>
<dbReference type="AlphaFoldDB" id="A0A1J0WLX7"/>
<feature type="domain" description="SPOR" evidence="2">
    <location>
        <begin position="345"/>
        <end position="422"/>
    </location>
</feature>
<dbReference type="KEGG" id="suam:BOO69_04275"/>
<keyword evidence="4" id="KW-1185">Reference proteome</keyword>
<evidence type="ECO:0000313" key="4">
    <source>
        <dbReference type="Proteomes" id="UP000181897"/>
    </source>
</evidence>
<evidence type="ECO:0000259" key="2">
    <source>
        <dbReference type="PROSITE" id="PS51724"/>
    </source>
</evidence>
<organism evidence="3 4">
    <name type="scientific">Sulfitobacter alexandrii</name>
    <dbReference type="NCBI Taxonomy" id="1917485"/>
    <lineage>
        <taxon>Bacteria</taxon>
        <taxon>Pseudomonadati</taxon>
        <taxon>Pseudomonadota</taxon>
        <taxon>Alphaproteobacteria</taxon>
        <taxon>Rhodobacterales</taxon>
        <taxon>Roseobacteraceae</taxon>
        <taxon>Sulfitobacter</taxon>
    </lineage>
</organism>
<dbReference type="Pfam" id="PF05036">
    <property type="entry name" value="SPOR"/>
    <property type="match status" value="1"/>
</dbReference>
<feature type="compositionally biased region" description="Low complexity" evidence="1">
    <location>
        <begin position="328"/>
        <end position="343"/>
    </location>
</feature>
<dbReference type="PROSITE" id="PS51724">
    <property type="entry name" value="SPOR"/>
    <property type="match status" value="1"/>
</dbReference>
<dbReference type="Gene3D" id="3.30.70.1070">
    <property type="entry name" value="Sporulation related repeat"/>
    <property type="match status" value="1"/>
</dbReference>
<gene>
    <name evidence="3" type="ORF">BOO69_04275</name>
</gene>
<name>A0A1J0WLX7_9RHOB</name>
<dbReference type="EMBL" id="CP018076">
    <property type="protein sequence ID" value="APE45283.1"/>
    <property type="molecule type" value="Genomic_DNA"/>
</dbReference>
<dbReference type="SUPFAM" id="SSF110997">
    <property type="entry name" value="Sporulation related repeat"/>
    <property type="match status" value="1"/>
</dbReference>